<reference evidence="2 3" key="1">
    <citation type="journal article" date="2010" name="Nature">
        <title>Perigord black truffle genome uncovers evolutionary origins and mechanisms of symbiosis.</title>
        <authorList>
            <person name="Martin F."/>
            <person name="Kohler A."/>
            <person name="Murat C."/>
            <person name="Balestrini R."/>
            <person name="Coutinho P.M."/>
            <person name="Jaillon O."/>
            <person name="Montanini B."/>
            <person name="Morin E."/>
            <person name="Noel B."/>
            <person name="Percudani R."/>
            <person name="Porcel B."/>
            <person name="Rubini A."/>
            <person name="Amicucci A."/>
            <person name="Amselem J."/>
            <person name="Anthouard V."/>
            <person name="Arcioni S."/>
            <person name="Artiguenave F."/>
            <person name="Aury J.M."/>
            <person name="Ballario P."/>
            <person name="Bolchi A."/>
            <person name="Brenna A."/>
            <person name="Brun A."/>
            <person name="Buee M."/>
            <person name="Cantarel B."/>
            <person name="Chevalier G."/>
            <person name="Couloux A."/>
            <person name="Da Silva C."/>
            <person name="Denoeud F."/>
            <person name="Duplessis S."/>
            <person name="Ghignone S."/>
            <person name="Hilselberger B."/>
            <person name="Iotti M."/>
            <person name="Marcais B."/>
            <person name="Mello A."/>
            <person name="Miranda M."/>
            <person name="Pacioni G."/>
            <person name="Quesneville H."/>
            <person name="Riccioni C."/>
            <person name="Ruotolo R."/>
            <person name="Splivallo R."/>
            <person name="Stocchi V."/>
            <person name="Tisserant E."/>
            <person name="Viscomi A.R."/>
            <person name="Zambonelli A."/>
            <person name="Zampieri E."/>
            <person name="Henrissat B."/>
            <person name="Lebrun M.H."/>
            <person name="Paolocci F."/>
            <person name="Bonfante P."/>
            <person name="Ottonello S."/>
            <person name="Wincker P."/>
        </authorList>
    </citation>
    <scope>NUCLEOTIDE SEQUENCE [LARGE SCALE GENOMIC DNA]</scope>
    <source>
        <strain evidence="2 3">Mel28</strain>
    </source>
</reference>
<dbReference type="KEGG" id="tml:GSTUM_00001228001"/>
<evidence type="ECO:0000256" key="1">
    <source>
        <dbReference type="SAM" id="MobiDB-lite"/>
    </source>
</evidence>
<name>D5GE91_TUBMM</name>
<sequence>MGIRSSHSLVSTYPIGTRSPEPPPLDPPLLCISTESMDGISKVISSSAPNSADKPRYFRRFPFLHNPPVKGTGAVVITSPGCMGSGINPVLVTGQLATSKLGFFLLGLFVVRSHKDCPLVYNT</sequence>
<dbReference type="HOGENOM" id="CLU_2016890_0_0_1"/>
<dbReference type="RefSeq" id="XP_002838643.1">
    <property type="nucleotide sequence ID" value="XM_002838597.1"/>
</dbReference>
<dbReference type="InParanoid" id="D5GE91"/>
<dbReference type="Proteomes" id="UP000006911">
    <property type="component" value="Unassembled WGS sequence"/>
</dbReference>
<accession>D5GE91</accession>
<protein>
    <submittedName>
        <fullName evidence="2">(Perigord truffle) hypothetical protein</fullName>
    </submittedName>
</protein>
<proteinExistence type="predicted"/>
<evidence type="ECO:0000313" key="2">
    <source>
        <dbReference type="EMBL" id="CAZ82834.1"/>
    </source>
</evidence>
<keyword evidence="3" id="KW-1185">Reference proteome</keyword>
<feature type="region of interest" description="Disordered" evidence="1">
    <location>
        <begin position="1"/>
        <end position="27"/>
    </location>
</feature>
<organism evidence="2 3">
    <name type="scientific">Tuber melanosporum (strain Mel28)</name>
    <name type="common">Perigord black truffle</name>
    <dbReference type="NCBI Taxonomy" id="656061"/>
    <lineage>
        <taxon>Eukaryota</taxon>
        <taxon>Fungi</taxon>
        <taxon>Dikarya</taxon>
        <taxon>Ascomycota</taxon>
        <taxon>Pezizomycotina</taxon>
        <taxon>Pezizomycetes</taxon>
        <taxon>Pezizales</taxon>
        <taxon>Tuberaceae</taxon>
        <taxon>Tuber</taxon>
    </lineage>
</organism>
<feature type="compositionally biased region" description="Polar residues" evidence="1">
    <location>
        <begin position="1"/>
        <end position="11"/>
    </location>
</feature>
<dbReference type="GeneID" id="9185498"/>
<dbReference type="EMBL" id="FN430168">
    <property type="protein sequence ID" value="CAZ82834.1"/>
    <property type="molecule type" value="Genomic_DNA"/>
</dbReference>
<dbReference type="AlphaFoldDB" id="D5GE91"/>
<gene>
    <name evidence="2" type="ORF">GSTUM_00001228001</name>
</gene>
<evidence type="ECO:0000313" key="3">
    <source>
        <dbReference type="Proteomes" id="UP000006911"/>
    </source>
</evidence>